<dbReference type="Proteomes" id="UP000199645">
    <property type="component" value="Unassembled WGS sequence"/>
</dbReference>
<evidence type="ECO:0000313" key="5">
    <source>
        <dbReference type="Proteomes" id="UP000199645"/>
    </source>
</evidence>
<dbReference type="PANTHER" id="PTHR33495">
    <property type="entry name" value="ANTI-SIGMA FACTOR ANTAGONIST TM_1081-RELATED-RELATED"/>
    <property type="match status" value="1"/>
</dbReference>
<dbReference type="SUPFAM" id="SSF52091">
    <property type="entry name" value="SpoIIaa-like"/>
    <property type="match status" value="1"/>
</dbReference>
<evidence type="ECO:0000256" key="1">
    <source>
        <dbReference type="ARBA" id="ARBA00009013"/>
    </source>
</evidence>
<dbReference type="RefSeq" id="WP_093613606.1">
    <property type="nucleotide sequence ID" value="NZ_BOMT01000096.1"/>
</dbReference>
<dbReference type="GO" id="GO:0043856">
    <property type="term" value="F:anti-sigma factor antagonist activity"/>
    <property type="evidence" value="ECO:0007669"/>
    <property type="project" value="InterPro"/>
</dbReference>
<dbReference type="EMBL" id="FONV01000004">
    <property type="protein sequence ID" value="SFE94968.1"/>
    <property type="molecule type" value="Genomic_DNA"/>
</dbReference>
<gene>
    <name evidence="4" type="ORF">SAMN05421541_104646</name>
</gene>
<dbReference type="InterPro" id="IPR002645">
    <property type="entry name" value="STAS_dom"/>
</dbReference>
<dbReference type="PANTHER" id="PTHR33495:SF2">
    <property type="entry name" value="ANTI-SIGMA FACTOR ANTAGONIST TM_1081-RELATED"/>
    <property type="match status" value="1"/>
</dbReference>
<evidence type="ECO:0000259" key="3">
    <source>
        <dbReference type="PROSITE" id="PS50801"/>
    </source>
</evidence>
<dbReference type="NCBIfam" id="TIGR00377">
    <property type="entry name" value="ant_ant_sig"/>
    <property type="match status" value="1"/>
</dbReference>
<proteinExistence type="inferred from homology"/>
<evidence type="ECO:0000313" key="4">
    <source>
        <dbReference type="EMBL" id="SFE94968.1"/>
    </source>
</evidence>
<dbReference type="CDD" id="cd07043">
    <property type="entry name" value="STAS_anti-anti-sigma_factors"/>
    <property type="match status" value="1"/>
</dbReference>
<name>A0A1I2ER76_9ACTN</name>
<dbReference type="STRING" id="35752.SAMN05421541_104646"/>
<dbReference type="InterPro" id="IPR003658">
    <property type="entry name" value="Anti-sigma_ant"/>
</dbReference>
<dbReference type="AlphaFoldDB" id="A0A1I2ER76"/>
<sequence>MEVVQDRVGDEGYAADSTRITVHAMGGASVVRIIGDLDLAVADRLRTTLEPAIARCPWVIVDLGRAGAVDSVGLGVLVAARQAARRKDGDVLLAATPPFVTSVLRAARLDAVFTTFDTVPRAITFALARG</sequence>
<keyword evidence="5" id="KW-1185">Reference proteome</keyword>
<dbReference type="Pfam" id="PF01740">
    <property type="entry name" value="STAS"/>
    <property type="match status" value="1"/>
</dbReference>
<reference evidence="4 5" key="1">
    <citation type="submission" date="2016-10" db="EMBL/GenBank/DDBJ databases">
        <authorList>
            <person name="de Groot N.N."/>
        </authorList>
    </citation>
    <scope>NUCLEOTIDE SEQUENCE [LARGE SCALE GENOMIC DNA]</scope>
    <source>
        <strain evidence="4 5">DSM 43019</strain>
    </source>
</reference>
<evidence type="ECO:0000256" key="2">
    <source>
        <dbReference type="RuleBase" id="RU003749"/>
    </source>
</evidence>
<dbReference type="OrthoDB" id="3297315at2"/>
<feature type="domain" description="STAS" evidence="3">
    <location>
        <begin position="18"/>
        <end position="126"/>
    </location>
</feature>
<accession>A0A1I2ER76</accession>
<dbReference type="InterPro" id="IPR036513">
    <property type="entry name" value="STAS_dom_sf"/>
</dbReference>
<comment type="similarity">
    <text evidence="1 2">Belongs to the anti-sigma-factor antagonist family.</text>
</comment>
<protein>
    <recommendedName>
        <fullName evidence="2">Anti-sigma factor antagonist</fullName>
    </recommendedName>
</protein>
<dbReference type="Gene3D" id="3.30.750.24">
    <property type="entry name" value="STAS domain"/>
    <property type="match status" value="1"/>
</dbReference>
<dbReference type="PROSITE" id="PS50801">
    <property type="entry name" value="STAS"/>
    <property type="match status" value="1"/>
</dbReference>
<organism evidence="4 5">
    <name type="scientific">Actinoplanes philippinensis</name>
    <dbReference type="NCBI Taxonomy" id="35752"/>
    <lineage>
        <taxon>Bacteria</taxon>
        <taxon>Bacillati</taxon>
        <taxon>Actinomycetota</taxon>
        <taxon>Actinomycetes</taxon>
        <taxon>Micromonosporales</taxon>
        <taxon>Micromonosporaceae</taxon>
        <taxon>Actinoplanes</taxon>
    </lineage>
</organism>